<organism evidence="5">
    <name type="scientific">Caenorhabditis brenneri</name>
    <name type="common">Nematode worm</name>
    <dbReference type="NCBI Taxonomy" id="135651"/>
    <lineage>
        <taxon>Eukaryota</taxon>
        <taxon>Metazoa</taxon>
        <taxon>Ecdysozoa</taxon>
        <taxon>Nematoda</taxon>
        <taxon>Chromadorea</taxon>
        <taxon>Rhabditida</taxon>
        <taxon>Rhabditina</taxon>
        <taxon>Rhabditomorpha</taxon>
        <taxon>Rhabditoidea</taxon>
        <taxon>Rhabditidae</taxon>
        <taxon>Peloderinae</taxon>
        <taxon>Caenorhabditis</taxon>
    </lineage>
</organism>
<evidence type="ECO:0000259" key="3">
    <source>
        <dbReference type="Pfam" id="PF24512"/>
    </source>
</evidence>
<dbReference type="PANTHER" id="PTHR47919:SF1">
    <property type="entry name" value="CUB-LIKE DOMAIN-CONTAINING PROTEIN"/>
    <property type="match status" value="1"/>
</dbReference>
<feature type="chain" id="PRO_5003406368" evidence="1">
    <location>
        <begin position="19"/>
        <end position="353"/>
    </location>
</feature>
<dbReference type="PANTHER" id="PTHR47919">
    <property type="entry name" value="INFECTION RESPONSE PROTEIN-RELATED"/>
    <property type="match status" value="1"/>
</dbReference>
<sequence>MIRSLSLILGFITMSVHGYQCQTQKNTINPPDDLSQSTYYPAGWTENQPIPTVENGQNCVITVKIPRGYYANVTFYRDFPYSTGSYALIVNNDTQPFFFMFPKFVVNLQTVNSTEYTTRFAFKIQWKIIPDIGRDTIIIEKKNPPVASFPGANFITFSGNQGSQLALMAFSLTDPANNYLLRQTAIFDGDSSDSNFIGTLDQVLTSKTPLIASRNKISVYTFDLGNYFYCPLFMAQDKDDIKGYQVYLGRNCEDNGECTVTLDGSLGNSLTVTESDGPEIIKRFNFFPPTATINVYENTVSSVTKVAEFNSTNFYEQLPFQVNGNMKFYELVGTGMYDMVVTREVSRAARLQL</sequence>
<keyword evidence="5" id="KW-1185">Reference proteome</keyword>
<dbReference type="HOGENOM" id="CLU_050114_1_0_1"/>
<evidence type="ECO:0000313" key="4">
    <source>
        <dbReference type="EMBL" id="EGT36977.1"/>
    </source>
</evidence>
<proteinExistence type="predicted"/>
<dbReference type="Pfam" id="PF24512">
    <property type="entry name" value="DUF7592"/>
    <property type="match status" value="1"/>
</dbReference>
<dbReference type="OMA" id="WTENQPI"/>
<dbReference type="Pfam" id="PF02408">
    <property type="entry name" value="CUB_2"/>
    <property type="match status" value="1"/>
</dbReference>
<feature type="domain" description="DUF7592" evidence="3">
    <location>
        <begin position="166"/>
        <end position="221"/>
    </location>
</feature>
<reference evidence="5" key="1">
    <citation type="submission" date="2011-07" db="EMBL/GenBank/DDBJ databases">
        <authorList>
            <consortium name="Caenorhabditis brenneri Sequencing and Analysis Consortium"/>
            <person name="Wilson R.K."/>
        </authorList>
    </citation>
    <scope>NUCLEOTIDE SEQUENCE [LARGE SCALE GENOMIC DNA]</scope>
    <source>
        <strain evidence="5">PB2801</strain>
    </source>
</reference>
<feature type="domain" description="CUB-like" evidence="2">
    <location>
        <begin position="18"/>
        <end position="127"/>
    </location>
</feature>
<evidence type="ECO:0000256" key="1">
    <source>
        <dbReference type="SAM" id="SignalP"/>
    </source>
</evidence>
<keyword evidence="1" id="KW-0732">Signal</keyword>
<dbReference type="GO" id="GO:0045087">
    <property type="term" value="P:innate immune response"/>
    <property type="evidence" value="ECO:0007669"/>
    <property type="project" value="TreeGrafter"/>
</dbReference>
<dbReference type="Proteomes" id="UP000008068">
    <property type="component" value="Unassembled WGS sequence"/>
</dbReference>
<dbReference type="InterPro" id="IPR003366">
    <property type="entry name" value="CUB-like_dom"/>
</dbReference>
<gene>
    <name evidence="4" type="ORF">CAEBREN_26396</name>
</gene>
<evidence type="ECO:0000259" key="2">
    <source>
        <dbReference type="Pfam" id="PF02408"/>
    </source>
</evidence>
<protein>
    <submittedName>
        <fullName evidence="4">Uncharacterized protein</fullName>
    </submittedName>
</protein>
<feature type="signal peptide" evidence="1">
    <location>
        <begin position="1"/>
        <end position="18"/>
    </location>
</feature>
<accession>G0NT12</accession>
<evidence type="ECO:0000313" key="5">
    <source>
        <dbReference type="Proteomes" id="UP000008068"/>
    </source>
</evidence>
<dbReference type="eggNOG" id="ENOG502TJCB">
    <property type="taxonomic scope" value="Eukaryota"/>
</dbReference>
<dbReference type="InterPro" id="IPR056014">
    <property type="entry name" value="DUF7592"/>
</dbReference>
<name>G0NT12_CAEBE</name>
<dbReference type="OrthoDB" id="5840861at2759"/>
<dbReference type="InParanoid" id="G0NT12"/>
<dbReference type="AlphaFoldDB" id="G0NT12"/>
<dbReference type="EMBL" id="GL379941">
    <property type="protein sequence ID" value="EGT36977.1"/>
    <property type="molecule type" value="Genomic_DNA"/>
</dbReference>